<dbReference type="EMBL" id="KV454477">
    <property type="protein sequence ID" value="ODV62413.1"/>
    <property type="molecule type" value="Genomic_DNA"/>
</dbReference>
<keyword evidence="13" id="KW-0408">Iron</keyword>
<dbReference type="GO" id="GO:0005524">
    <property type="term" value="F:ATP binding"/>
    <property type="evidence" value="ECO:0007669"/>
    <property type="project" value="UniProtKB-KW"/>
</dbReference>
<dbReference type="InterPro" id="IPR000594">
    <property type="entry name" value="ThiF_NAD_FAD-bd"/>
</dbReference>
<dbReference type="FunFam" id="1.10.10.520:FF:000001">
    <property type="entry name" value="NEDD8-activating enzyme E1 catalytic subunit"/>
    <property type="match status" value="1"/>
</dbReference>
<dbReference type="Pfam" id="PF08825">
    <property type="entry name" value="E2_bind"/>
    <property type="match status" value="1"/>
</dbReference>
<dbReference type="InterPro" id="IPR023318">
    <property type="entry name" value="Ub_act_enz_dom_a_sf"/>
</dbReference>
<keyword evidence="7" id="KW-0479">Metal-binding</keyword>
<keyword evidence="8" id="KW-0547">Nucleotide-binding</keyword>
<dbReference type="Gene3D" id="1.10.10.520">
    <property type="entry name" value="Ubiquitin activating enzymes (Uba3). Chain: B, domain 2"/>
    <property type="match status" value="1"/>
</dbReference>
<evidence type="ECO:0000256" key="10">
    <source>
        <dbReference type="ARBA" id="ARBA00022840"/>
    </source>
</evidence>
<dbReference type="InterPro" id="IPR003819">
    <property type="entry name" value="TauD/TfdA-like"/>
</dbReference>
<comment type="pathway">
    <text evidence="2">Protein modification; protein neddylation.</text>
</comment>
<evidence type="ECO:0000313" key="18">
    <source>
        <dbReference type="EMBL" id="ODV62413.1"/>
    </source>
</evidence>
<evidence type="ECO:0000259" key="17">
    <source>
        <dbReference type="SMART" id="SM01181"/>
    </source>
</evidence>
<evidence type="ECO:0000256" key="6">
    <source>
        <dbReference type="ARBA" id="ARBA00022598"/>
    </source>
</evidence>
<name>A0A1D2VLF0_9ASCO</name>
<dbReference type="InterPro" id="IPR035985">
    <property type="entry name" value="Ubiquitin-activating_enz"/>
</dbReference>
<evidence type="ECO:0000256" key="12">
    <source>
        <dbReference type="ARBA" id="ARBA00023002"/>
    </source>
</evidence>
<dbReference type="InterPro" id="IPR042098">
    <property type="entry name" value="TauD-like_sf"/>
</dbReference>
<comment type="similarity">
    <text evidence="4">Belongs to the ubiquitin-activating E1 family. UBA3 subfamily.</text>
</comment>
<dbReference type="GO" id="GO:0051213">
    <property type="term" value="F:dioxygenase activity"/>
    <property type="evidence" value="ECO:0007669"/>
    <property type="project" value="UniProtKB-KW"/>
</dbReference>
<dbReference type="SUPFAM" id="SSF51197">
    <property type="entry name" value="Clavaminate synthase-like"/>
    <property type="match status" value="1"/>
</dbReference>
<dbReference type="InterPro" id="IPR030468">
    <property type="entry name" value="Uba3_N"/>
</dbReference>
<dbReference type="PANTHER" id="PTHR43779">
    <property type="entry name" value="DIOXYGENASE RV0097-RELATED"/>
    <property type="match status" value="1"/>
</dbReference>
<evidence type="ECO:0000313" key="19">
    <source>
        <dbReference type="Proteomes" id="UP000095038"/>
    </source>
</evidence>
<evidence type="ECO:0000256" key="1">
    <source>
        <dbReference type="ARBA" id="ARBA00001954"/>
    </source>
</evidence>
<keyword evidence="10" id="KW-0067">ATP-binding</keyword>
<evidence type="ECO:0000256" key="3">
    <source>
        <dbReference type="ARBA" id="ARBA00005896"/>
    </source>
</evidence>
<comment type="similarity">
    <text evidence="3">Belongs to the TfdA dioxygenase family.</text>
</comment>
<sequence length="809" mass="92479">MSLQAIPLNDAPFGAIIKLPENVSDPSKLSEEDFKLLENALHTYLVIVIPDQQKLSPKSQFELTTMFDDTCSKTSNNYGHGKTFRHENSVLRKDGTTIPNQPQVQVIGNGYWKNHYGLDDFKLTQPSHKTFHKDTLSDDELTNKQTRFYRWHIDSALYELSPPKCTTLLGIHVPNSDEKQKIVYHDSKDELQITKGATAFLSGKTAFDLLSPEDKEFALNSTVVYAPHPYIFISKAKSTSDGITMVSENKERSFDELPEWEESKIKKLPMVWTNPTTGNHHLQFHGSCAYKIINNKTGEEIPMEEARNLLQRFYRPAISPQNIYCHSWNEGDLVIFYNRGVSHSVTGDLLLQRILQQKKSQFKVSSSQFDSSNLISYQRPKRLKMSNELNKRDSSILPFFNQSGPFTDELFEPDADDILSRLSSSKILVLGAGGLGCEILKNLSLSGFKQIHIIDMDTIDISNLNRQFLFRNTDIGEYKAETAANFIKKRIKNVLVTPHNCRIQDKNLDFYKQFSLIICGLDSIEARRWINKTVFSLIDPEDDESIIPIIDGGTEGFRGQTRFIIPTMTSCYECNLDLLGTKKTYPVCTIANTPRIPEHCIEWASLLEWPKYFPDRKYNTDNQDDIDWIYEKALERSKVFNINNITKSLTLGVIKNIIPSIASTNAVVAAACCNEAFKFITDCNPILEYYMSYSGDLEIFAHVFKPEQNQDCSICGSKYERVSVKRWFKLKDLITYLIQKLDLNLENPSLISSDNNKDLYLTFPPQLEEITRINLNKPITELIDDNELLIVTDSNLSKAMKLHVLFDDN</sequence>
<evidence type="ECO:0000256" key="16">
    <source>
        <dbReference type="PROSITE-ProRule" id="PRU10132"/>
    </source>
</evidence>
<dbReference type="Gene3D" id="3.60.130.10">
    <property type="entry name" value="Clavaminate synthase-like"/>
    <property type="match status" value="1"/>
</dbReference>
<dbReference type="SUPFAM" id="SSF69572">
    <property type="entry name" value="Activating enzymes of the ubiquitin-like proteins"/>
    <property type="match status" value="1"/>
</dbReference>
<dbReference type="AlphaFoldDB" id="A0A1D2VLF0"/>
<feature type="domain" description="E2 binding" evidence="17">
    <location>
        <begin position="722"/>
        <end position="807"/>
    </location>
</feature>
<dbReference type="GO" id="GO:0046872">
    <property type="term" value="F:metal ion binding"/>
    <property type="evidence" value="ECO:0007669"/>
    <property type="project" value="UniProtKB-KW"/>
</dbReference>
<evidence type="ECO:0000256" key="5">
    <source>
        <dbReference type="ARBA" id="ARBA00015203"/>
    </source>
</evidence>
<dbReference type="PANTHER" id="PTHR43779:SF2">
    <property type="entry name" value="ALPHA-KETOGLUTARATE-DEPENDENT XANTHINE DIOXYGENASE XAN1"/>
    <property type="match status" value="1"/>
</dbReference>
<accession>A0A1D2VLF0</accession>
<evidence type="ECO:0000256" key="9">
    <source>
        <dbReference type="ARBA" id="ARBA00022786"/>
    </source>
</evidence>
<dbReference type="Pfam" id="PF02668">
    <property type="entry name" value="TauD"/>
    <property type="match status" value="1"/>
</dbReference>
<dbReference type="Pfam" id="PF00899">
    <property type="entry name" value="ThiF"/>
    <property type="match status" value="1"/>
</dbReference>
<dbReference type="RefSeq" id="XP_020048720.1">
    <property type="nucleotide sequence ID" value="XM_020191729.1"/>
</dbReference>
<proteinExistence type="inferred from homology"/>
<dbReference type="GeneID" id="30965365"/>
<evidence type="ECO:0000256" key="15">
    <source>
        <dbReference type="ARBA" id="ARBA00024626"/>
    </source>
</evidence>
<organism evidence="18 19">
    <name type="scientific">Ascoidea rubescens DSM 1968</name>
    <dbReference type="NCBI Taxonomy" id="1344418"/>
    <lineage>
        <taxon>Eukaryota</taxon>
        <taxon>Fungi</taxon>
        <taxon>Dikarya</taxon>
        <taxon>Ascomycota</taxon>
        <taxon>Saccharomycotina</taxon>
        <taxon>Saccharomycetes</taxon>
        <taxon>Ascoideaceae</taxon>
        <taxon>Ascoidea</taxon>
    </lineage>
</organism>
<evidence type="ECO:0000256" key="8">
    <source>
        <dbReference type="ARBA" id="ARBA00022741"/>
    </source>
</evidence>
<keyword evidence="9" id="KW-0833">Ubl conjugation pathway</keyword>
<evidence type="ECO:0000256" key="11">
    <source>
        <dbReference type="ARBA" id="ARBA00022964"/>
    </source>
</evidence>
<dbReference type="InterPro" id="IPR051178">
    <property type="entry name" value="TfdA_dioxygenase"/>
</dbReference>
<dbReference type="SMART" id="SM01181">
    <property type="entry name" value="E2_bind"/>
    <property type="match status" value="1"/>
</dbReference>
<keyword evidence="12" id="KW-0560">Oxidoreductase</keyword>
<gene>
    <name evidence="18" type="ORF">ASCRUDRAFT_6993</name>
</gene>
<dbReference type="CDD" id="cd01488">
    <property type="entry name" value="Uba3_RUB"/>
    <property type="match status" value="1"/>
</dbReference>
<evidence type="ECO:0000256" key="2">
    <source>
        <dbReference type="ARBA" id="ARBA00005032"/>
    </source>
</evidence>
<dbReference type="OrthoDB" id="10255449at2759"/>
<evidence type="ECO:0000256" key="14">
    <source>
        <dbReference type="ARBA" id="ARBA00023624"/>
    </source>
</evidence>
<dbReference type="EC" id="6.2.1.64" evidence="14"/>
<comment type="cofactor">
    <cofactor evidence="1">
        <name>Fe(2+)</name>
        <dbReference type="ChEBI" id="CHEBI:29033"/>
    </cofactor>
</comment>
<evidence type="ECO:0000256" key="4">
    <source>
        <dbReference type="ARBA" id="ARBA00006310"/>
    </source>
</evidence>
<keyword evidence="6" id="KW-0436">Ligase</keyword>
<feature type="active site" description="Glycyl thioester intermediate" evidence="16">
    <location>
        <position position="588"/>
    </location>
</feature>
<dbReference type="Gene3D" id="3.40.50.720">
    <property type="entry name" value="NAD(P)-binding Rossmann-like Domain"/>
    <property type="match status" value="1"/>
</dbReference>
<evidence type="ECO:0000256" key="7">
    <source>
        <dbReference type="ARBA" id="ARBA00022723"/>
    </source>
</evidence>
<keyword evidence="11" id="KW-0223">Dioxygenase</keyword>
<dbReference type="InParanoid" id="A0A1D2VLF0"/>
<dbReference type="Gene3D" id="3.10.290.20">
    <property type="entry name" value="Ubiquitin-like 2 activating enzyme e1b. Chain: B, domain 3"/>
    <property type="match status" value="1"/>
</dbReference>
<keyword evidence="19" id="KW-1185">Reference proteome</keyword>
<dbReference type="GO" id="GO:0019781">
    <property type="term" value="F:NEDD8 activating enzyme activity"/>
    <property type="evidence" value="ECO:0007669"/>
    <property type="project" value="UniProtKB-EC"/>
</dbReference>
<dbReference type="Proteomes" id="UP000095038">
    <property type="component" value="Unassembled WGS sequence"/>
</dbReference>
<comment type="catalytic activity">
    <reaction evidence="15">
        <text>ATP + [NEDD8 protein] + [E1 NEDD8-activating enzyme]-L-cysteine = AMP + diphosphate + [E1 NEDD8-activating enzyme]-S-[NEDD8 protein]-yl-L-cysteine.</text>
        <dbReference type="EC" id="6.2.1.64"/>
    </reaction>
</comment>
<dbReference type="PROSITE" id="PS00865">
    <property type="entry name" value="UBIQUITIN_ACTIVAT_2"/>
    <property type="match status" value="1"/>
</dbReference>
<dbReference type="InterPro" id="IPR014929">
    <property type="entry name" value="E2-binding"/>
</dbReference>
<protein>
    <recommendedName>
        <fullName evidence="5">NEDD8-activating enzyme E1 catalytic subunit</fullName>
        <ecNumber evidence="14">6.2.1.64</ecNumber>
    </recommendedName>
</protein>
<dbReference type="STRING" id="1344418.A0A1D2VLF0"/>
<dbReference type="InterPro" id="IPR033127">
    <property type="entry name" value="UBQ-activ_enz_E1_Cys_AS"/>
</dbReference>
<dbReference type="GO" id="GO:0045116">
    <property type="term" value="P:protein neddylation"/>
    <property type="evidence" value="ECO:0007669"/>
    <property type="project" value="InterPro"/>
</dbReference>
<evidence type="ECO:0000256" key="13">
    <source>
        <dbReference type="ARBA" id="ARBA00023004"/>
    </source>
</evidence>
<reference evidence="19" key="1">
    <citation type="submission" date="2016-05" db="EMBL/GenBank/DDBJ databases">
        <title>Comparative genomics of biotechnologically important yeasts.</title>
        <authorList>
            <consortium name="DOE Joint Genome Institute"/>
            <person name="Riley R."/>
            <person name="Haridas S."/>
            <person name="Wolfe K.H."/>
            <person name="Lopes M.R."/>
            <person name="Hittinger C.T."/>
            <person name="Goker M."/>
            <person name="Salamov A."/>
            <person name="Wisecaver J."/>
            <person name="Long T.M."/>
            <person name="Aerts A.L."/>
            <person name="Barry K."/>
            <person name="Choi C."/>
            <person name="Clum A."/>
            <person name="Coughlan A.Y."/>
            <person name="Deshpande S."/>
            <person name="Douglass A.P."/>
            <person name="Hanson S.J."/>
            <person name="Klenk H.-P."/>
            <person name="Labutti K."/>
            <person name="Lapidus A."/>
            <person name="Lindquist E."/>
            <person name="Lipzen A."/>
            <person name="Meier-Kolthoff J.P."/>
            <person name="Ohm R.A."/>
            <person name="Otillar R.P."/>
            <person name="Pangilinan J."/>
            <person name="Peng Y."/>
            <person name="Rokas A."/>
            <person name="Rosa C.A."/>
            <person name="Scheuner C."/>
            <person name="Sibirny A.A."/>
            <person name="Slot J.C."/>
            <person name="Stielow J.B."/>
            <person name="Sun H."/>
            <person name="Kurtzman C.P."/>
            <person name="Blackwell M."/>
            <person name="Grigoriev I.V."/>
            <person name="Jeffries T.W."/>
        </authorList>
    </citation>
    <scope>NUCLEOTIDE SEQUENCE [LARGE SCALE GENOMIC DNA]</scope>
    <source>
        <strain evidence="19">DSM 1968</strain>
    </source>
</reference>